<dbReference type="Pfam" id="PF02931">
    <property type="entry name" value="Neur_chan_LBD"/>
    <property type="match status" value="1"/>
</dbReference>
<dbReference type="InterPro" id="IPR002394">
    <property type="entry name" value="Nicotinic_acetylcholine_rcpt"/>
</dbReference>
<dbReference type="InterPro" id="IPR006202">
    <property type="entry name" value="Neur_chan_lig-bd"/>
</dbReference>
<evidence type="ECO:0000256" key="8">
    <source>
        <dbReference type="ARBA" id="ARBA00023286"/>
    </source>
</evidence>
<feature type="signal peptide" evidence="11">
    <location>
        <begin position="1"/>
        <end position="17"/>
    </location>
</feature>
<evidence type="ECO:0000256" key="6">
    <source>
        <dbReference type="ARBA" id="ARBA00023136"/>
    </source>
</evidence>
<dbReference type="GO" id="GO:0022848">
    <property type="term" value="F:acetylcholine-gated monoatomic cation-selective channel activity"/>
    <property type="evidence" value="ECO:0007669"/>
    <property type="project" value="InterPro"/>
</dbReference>
<accession>A0AA36GLC3</accession>
<proteinExistence type="predicted"/>
<keyword evidence="14" id="KW-1185">Reference proteome</keyword>
<gene>
    <name evidence="13" type="ORF">CYNAS_LOCUS6159</name>
</gene>
<evidence type="ECO:0000256" key="3">
    <source>
        <dbReference type="ARBA" id="ARBA00022692"/>
    </source>
</evidence>
<keyword evidence="11" id="KW-0732">Signal</keyword>
<evidence type="ECO:0000256" key="1">
    <source>
        <dbReference type="ARBA" id="ARBA00022448"/>
    </source>
</evidence>
<dbReference type="EMBL" id="CATQJL010000112">
    <property type="protein sequence ID" value="CAJ0594176.1"/>
    <property type="molecule type" value="Genomic_DNA"/>
</dbReference>
<evidence type="ECO:0000256" key="11">
    <source>
        <dbReference type="SAM" id="SignalP"/>
    </source>
</evidence>
<evidence type="ECO:0000256" key="10">
    <source>
        <dbReference type="ARBA" id="ARBA00034099"/>
    </source>
</evidence>
<dbReference type="InterPro" id="IPR036734">
    <property type="entry name" value="Neur_chan_lig-bd_sf"/>
</dbReference>
<keyword evidence="4" id="KW-0770">Synapse</keyword>
<evidence type="ECO:0000259" key="12">
    <source>
        <dbReference type="Pfam" id="PF02931"/>
    </source>
</evidence>
<keyword evidence="1" id="KW-0813">Transport</keyword>
<reference evidence="13" key="1">
    <citation type="submission" date="2023-07" db="EMBL/GenBank/DDBJ databases">
        <authorList>
            <consortium name="CYATHOMIX"/>
        </authorList>
    </citation>
    <scope>NUCLEOTIDE SEQUENCE</scope>
    <source>
        <strain evidence="13">N/A</strain>
    </source>
</reference>
<keyword evidence="6" id="KW-0472">Membrane</keyword>
<keyword evidence="9" id="KW-0407">Ion channel</keyword>
<dbReference type="AlphaFoldDB" id="A0AA36GLC3"/>
<evidence type="ECO:0000256" key="5">
    <source>
        <dbReference type="ARBA" id="ARBA00023065"/>
    </source>
</evidence>
<sequence>MWKFLTALMLSRHAILAKQGWTEHERRLYSKLVDGYSTLARPVLNESEPVIVLLGLDFQQILSLDEKHQVLQSNVWLKMSWVDQYLTWEPAEYGNIREVRFPMSDIWKPDVLLYNSVDEHFDNTWPVNAVIT</sequence>
<keyword evidence="5" id="KW-0406">Ion transport</keyword>
<name>A0AA36GLC3_CYLNA</name>
<dbReference type="PRINTS" id="PR00254">
    <property type="entry name" value="NICOTINICR"/>
</dbReference>
<dbReference type="PANTHER" id="PTHR18945">
    <property type="entry name" value="NEUROTRANSMITTER GATED ION CHANNEL"/>
    <property type="match status" value="1"/>
</dbReference>
<keyword evidence="7" id="KW-0675">Receptor</keyword>
<evidence type="ECO:0000256" key="2">
    <source>
        <dbReference type="ARBA" id="ARBA00022475"/>
    </source>
</evidence>
<feature type="domain" description="Neurotransmitter-gated ion-channel ligand-binding" evidence="12">
    <location>
        <begin position="25"/>
        <end position="129"/>
    </location>
</feature>
<evidence type="ECO:0000256" key="4">
    <source>
        <dbReference type="ARBA" id="ARBA00023018"/>
    </source>
</evidence>
<dbReference type="InterPro" id="IPR006201">
    <property type="entry name" value="Neur_channel"/>
</dbReference>
<evidence type="ECO:0000256" key="9">
    <source>
        <dbReference type="ARBA" id="ARBA00023303"/>
    </source>
</evidence>
<dbReference type="GO" id="GO:0045211">
    <property type="term" value="C:postsynaptic membrane"/>
    <property type="evidence" value="ECO:0007669"/>
    <property type="project" value="InterPro"/>
</dbReference>
<dbReference type="Proteomes" id="UP001176961">
    <property type="component" value="Unassembled WGS sequence"/>
</dbReference>
<evidence type="ECO:0000313" key="14">
    <source>
        <dbReference type="Proteomes" id="UP001176961"/>
    </source>
</evidence>
<comment type="caution">
    <text evidence="13">The sequence shown here is derived from an EMBL/GenBank/DDBJ whole genome shotgun (WGS) entry which is preliminary data.</text>
</comment>
<protein>
    <recommendedName>
        <fullName evidence="12">Neurotransmitter-gated ion-channel ligand-binding domain-containing protein</fullName>
    </recommendedName>
</protein>
<keyword evidence="8" id="KW-1071">Ligand-gated ion channel</keyword>
<organism evidence="13 14">
    <name type="scientific">Cylicocyclus nassatus</name>
    <name type="common">Nematode worm</name>
    <dbReference type="NCBI Taxonomy" id="53992"/>
    <lineage>
        <taxon>Eukaryota</taxon>
        <taxon>Metazoa</taxon>
        <taxon>Ecdysozoa</taxon>
        <taxon>Nematoda</taxon>
        <taxon>Chromadorea</taxon>
        <taxon>Rhabditida</taxon>
        <taxon>Rhabditina</taxon>
        <taxon>Rhabditomorpha</taxon>
        <taxon>Strongyloidea</taxon>
        <taxon>Strongylidae</taxon>
        <taxon>Cylicocyclus</taxon>
    </lineage>
</organism>
<keyword evidence="3" id="KW-0812">Transmembrane</keyword>
<comment type="subcellular location">
    <subcellularLocation>
        <location evidence="10">Synaptic cell membrane</location>
        <topology evidence="10">Multi-pass membrane protein</topology>
    </subcellularLocation>
</comment>
<dbReference type="GO" id="GO:0004888">
    <property type="term" value="F:transmembrane signaling receptor activity"/>
    <property type="evidence" value="ECO:0007669"/>
    <property type="project" value="InterPro"/>
</dbReference>
<evidence type="ECO:0000256" key="7">
    <source>
        <dbReference type="ARBA" id="ARBA00023170"/>
    </source>
</evidence>
<dbReference type="Gene3D" id="2.70.170.10">
    <property type="entry name" value="Neurotransmitter-gated ion-channel ligand-binding domain"/>
    <property type="match status" value="1"/>
</dbReference>
<keyword evidence="2" id="KW-1003">Cell membrane</keyword>
<feature type="chain" id="PRO_5041370711" description="Neurotransmitter-gated ion-channel ligand-binding domain-containing protein" evidence="11">
    <location>
        <begin position="18"/>
        <end position="132"/>
    </location>
</feature>
<dbReference type="SUPFAM" id="SSF63712">
    <property type="entry name" value="Nicotinic receptor ligand binding domain-like"/>
    <property type="match status" value="1"/>
</dbReference>
<evidence type="ECO:0000313" key="13">
    <source>
        <dbReference type="EMBL" id="CAJ0594176.1"/>
    </source>
</evidence>